<dbReference type="Proteomes" id="UP001556098">
    <property type="component" value="Unassembled WGS sequence"/>
</dbReference>
<dbReference type="EMBL" id="JBFNXX010000018">
    <property type="protein sequence ID" value="MEW9921620.1"/>
    <property type="molecule type" value="Genomic_DNA"/>
</dbReference>
<dbReference type="RefSeq" id="WP_367879321.1">
    <property type="nucleotide sequence ID" value="NZ_JBFNXX010000018.1"/>
</dbReference>
<evidence type="ECO:0000256" key="1">
    <source>
        <dbReference type="SAM" id="Phobius"/>
    </source>
</evidence>
<keyword evidence="1" id="KW-0472">Membrane</keyword>
<feature type="transmembrane region" description="Helical" evidence="1">
    <location>
        <begin position="563"/>
        <end position="581"/>
    </location>
</feature>
<accession>A0ABV3RRI2</accession>
<gene>
    <name evidence="2" type="ORF">AB2B41_18580</name>
</gene>
<evidence type="ECO:0000313" key="2">
    <source>
        <dbReference type="EMBL" id="MEW9921620.1"/>
    </source>
</evidence>
<feature type="transmembrane region" description="Helical" evidence="1">
    <location>
        <begin position="496"/>
        <end position="516"/>
    </location>
</feature>
<evidence type="ECO:0000313" key="3">
    <source>
        <dbReference type="Proteomes" id="UP001556098"/>
    </source>
</evidence>
<sequence>MAAFFRPLRRFGVFFLILLTILLIARQALGFLANGSTYLETEIVFGVRTIDTVLLILSLTVTVVVSLFLYAMVIYLVALALRALMRAPIVAETQPINKLFGLVAVALFFGNLLETVLNKVLDLIIVLFANLSFDVVGHFRNALGCIDSNAGFRPEGFDYTCITGMFSDTAQTLRRMAFEIFGSGGLGGIDPVALVGAVAVFYLVTIATSRVRSDLAPKEQFWLAYGAVAFFATYLTLSAILAVPLLSEETSIEPRPAEDLRVVLEEMVPAQMKEAEEDTGGAEKLTDLLTDEQLKLTEEIDLVPGDREIRLSEVANTIRRTARELDGRVLSVRLAQLRLASDASQTVNAQLKAAVLVYEAEVGVRRGHREANRHFVDLTNWFQRVLTDTSRMLGSCEALATPIERGYQGTRDGVLQIVTRGHDGTPEGALDMLENVSGFLEDELFGARDPLNNAQATCESPSTTRYTPPNRREYGSFLGVVGLAASWLLSTESMEVTLITGLIGFGLLGALVAQFVKSGGRQEFDMARIATVVFSGFCAAIVVYVGAYGGLAIASTDGSDPNPYVVFGACLVGAVFSAEIWERAKKWFLGGGNGDGGDGGG</sequence>
<keyword evidence="3" id="KW-1185">Reference proteome</keyword>
<feature type="transmembrane region" description="Helical" evidence="1">
    <location>
        <begin position="528"/>
        <end position="551"/>
    </location>
</feature>
<protein>
    <submittedName>
        <fullName evidence="2">Uncharacterized protein</fullName>
    </submittedName>
</protein>
<proteinExistence type="predicted"/>
<keyword evidence="1" id="KW-0812">Transmembrane</keyword>
<feature type="transmembrane region" description="Helical" evidence="1">
    <location>
        <begin position="222"/>
        <end position="246"/>
    </location>
</feature>
<feature type="transmembrane region" description="Helical" evidence="1">
    <location>
        <begin position="180"/>
        <end position="202"/>
    </location>
</feature>
<comment type="caution">
    <text evidence="2">The sequence shown here is derived from an EMBL/GenBank/DDBJ whole genome shotgun (WGS) entry which is preliminary data.</text>
</comment>
<name>A0ABV3RRI2_9RHOB</name>
<feature type="transmembrane region" description="Helical" evidence="1">
    <location>
        <begin position="474"/>
        <end position="490"/>
    </location>
</feature>
<keyword evidence="1" id="KW-1133">Transmembrane helix</keyword>
<reference evidence="2 3" key="1">
    <citation type="submission" date="2024-07" db="EMBL/GenBank/DDBJ databases">
        <title>Marimonas sp.nov., isolated from tidal-flat sediment.</title>
        <authorList>
            <person name="Jayan J.N."/>
            <person name="Lee S.S."/>
        </authorList>
    </citation>
    <scope>NUCLEOTIDE SEQUENCE [LARGE SCALE GENOMIC DNA]</scope>
    <source>
        <strain evidence="2 3">MJW-29</strain>
    </source>
</reference>
<organism evidence="2 3">
    <name type="scientific">Sulfitobacter sediminis</name>
    <dbReference type="NCBI Taxonomy" id="3234186"/>
    <lineage>
        <taxon>Bacteria</taxon>
        <taxon>Pseudomonadati</taxon>
        <taxon>Pseudomonadota</taxon>
        <taxon>Alphaproteobacteria</taxon>
        <taxon>Rhodobacterales</taxon>
        <taxon>Roseobacteraceae</taxon>
        <taxon>Sulfitobacter</taxon>
    </lineage>
</organism>
<feature type="transmembrane region" description="Helical" evidence="1">
    <location>
        <begin position="54"/>
        <end position="78"/>
    </location>
</feature>